<dbReference type="PANTHER" id="PTHR10963:SF55">
    <property type="entry name" value="GLYCOSIDE HYDROLASE FAMILY 16 PROTEIN"/>
    <property type="match status" value="1"/>
</dbReference>
<accession>A0A5B7X489</accession>
<sequence length="549" mass="59898">MEKLIIIKRTFFMLLLVFGAMSCVEDDYSIGELKNPTSLSVTAEVVGATTEDPYGDGSGAVQFTASADDAMTYKFIYGDGFEEVSHSGRTTHNFNENGVNDYTITVIASGTGGISANTTTTVTVFSDFSDPETKQLLTGGSSKTWYVAAAQPGHLGVGPSAGEGFSSPIWYAAAPFEKAGAPVSSCFYTDELTFSLEGENIVYTYDNMGQTFYNASYGPDFGGSGSEDECLDFSPATSYNVSLSPSSSGLSEEQTVGTVINISGGGFMSYYIGTSSFEILEITPTFMHVRAIMGNDPGLAWYLKFTTSQGEEEPDEFTSIYNDLLWEQDFDTDGPVDTEIWNFETGNGQAGWGNQEQQYYTTENAVIEDGNLVITARAEERDGFNYTSSRITTENNFQFQYGRVEARAKLPEGAGTWPAIWMLGSNFREVGWPESGEIDIMEHVGNQQDVIHGTLHYPGRSGGNADGGSLEVPGVSTDFHIYTMEWSPERIVFLVDDQVVHTYANDPASSFNQEFFLILNVAMGGTFGGEIDPAFEESSMEVDYIRVYQ</sequence>
<dbReference type="PANTHER" id="PTHR10963">
    <property type="entry name" value="GLYCOSYL HYDROLASE-RELATED"/>
    <property type="match status" value="1"/>
</dbReference>
<dbReference type="PROSITE" id="PS51762">
    <property type="entry name" value="GH16_2"/>
    <property type="match status" value="1"/>
</dbReference>
<organism evidence="3 4">
    <name type="scientific">Antarcticibacterium flavum</name>
    <dbReference type="NCBI Taxonomy" id="2058175"/>
    <lineage>
        <taxon>Bacteria</taxon>
        <taxon>Pseudomonadati</taxon>
        <taxon>Bacteroidota</taxon>
        <taxon>Flavobacteriia</taxon>
        <taxon>Flavobacteriales</taxon>
        <taxon>Flavobacteriaceae</taxon>
        <taxon>Antarcticibacterium</taxon>
    </lineage>
</organism>
<proteinExistence type="inferred from homology"/>
<dbReference type="CDD" id="cd00146">
    <property type="entry name" value="PKD"/>
    <property type="match status" value="1"/>
</dbReference>
<evidence type="ECO:0000259" key="2">
    <source>
        <dbReference type="PROSITE" id="PS51762"/>
    </source>
</evidence>
<dbReference type="Proteomes" id="UP000309016">
    <property type="component" value="Chromosome"/>
</dbReference>
<dbReference type="CDD" id="cd08023">
    <property type="entry name" value="GH16_laminarinase_like"/>
    <property type="match status" value="1"/>
</dbReference>
<evidence type="ECO:0000256" key="1">
    <source>
        <dbReference type="ARBA" id="ARBA00006865"/>
    </source>
</evidence>
<dbReference type="RefSeq" id="WP_139066001.1">
    <property type="nucleotide sequence ID" value="NZ_CP040812.1"/>
</dbReference>
<keyword evidence="3" id="KW-0378">Hydrolase</keyword>
<protein>
    <submittedName>
        <fullName evidence="3">Glycosyl hydrolase family protein</fullName>
    </submittedName>
</protein>
<dbReference type="GO" id="GO:0005975">
    <property type="term" value="P:carbohydrate metabolic process"/>
    <property type="evidence" value="ECO:0007669"/>
    <property type="project" value="InterPro"/>
</dbReference>
<reference evidence="3 4" key="1">
    <citation type="submission" date="2019-06" db="EMBL/GenBank/DDBJ databases">
        <title>Complete genome sequence of Antarcticibacterium flavum KCTC 52984T from an Antarctic marine sediment.</title>
        <authorList>
            <person name="Lee Y.M."/>
            <person name="Shin S.C."/>
        </authorList>
    </citation>
    <scope>NUCLEOTIDE SEQUENCE [LARGE SCALE GENOMIC DNA]</scope>
    <source>
        <strain evidence="3 4">KCTC 52984</strain>
    </source>
</reference>
<dbReference type="OrthoDB" id="9809583at2"/>
<gene>
    <name evidence="3" type="ORF">FHG64_08530</name>
</gene>
<feature type="domain" description="GH16" evidence="2">
    <location>
        <begin position="306"/>
        <end position="549"/>
    </location>
</feature>
<dbReference type="InterPro" id="IPR013783">
    <property type="entry name" value="Ig-like_fold"/>
</dbReference>
<dbReference type="Gene3D" id="2.60.120.200">
    <property type="match status" value="1"/>
</dbReference>
<dbReference type="InterPro" id="IPR035986">
    <property type="entry name" value="PKD_dom_sf"/>
</dbReference>
<dbReference type="Gene3D" id="2.60.40.10">
    <property type="entry name" value="Immunoglobulins"/>
    <property type="match status" value="1"/>
</dbReference>
<dbReference type="InterPro" id="IPR013320">
    <property type="entry name" value="ConA-like_dom_sf"/>
</dbReference>
<dbReference type="AlphaFoldDB" id="A0A5B7X489"/>
<dbReference type="SUPFAM" id="SSF49899">
    <property type="entry name" value="Concanavalin A-like lectins/glucanases"/>
    <property type="match status" value="1"/>
</dbReference>
<dbReference type="SUPFAM" id="SSF49299">
    <property type="entry name" value="PKD domain"/>
    <property type="match status" value="1"/>
</dbReference>
<comment type="similarity">
    <text evidence="1">Belongs to the glycosyl hydrolase 16 family.</text>
</comment>
<dbReference type="Pfam" id="PF00722">
    <property type="entry name" value="Glyco_hydro_16"/>
    <property type="match status" value="1"/>
</dbReference>
<evidence type="ECO:0000313" key="4">
    <source>
        <dbReference type="Proteomes" id="UP000309016"/>
    </source>
</evidence>
<dbReference type="EMBL" id="CP040812">
    <property type="protein sequence ID" value="QCY69433.1"/>
    <property type="molecule type" value="Genomic_DNA"/>
</dbReference>
<dbReference type="GO" id="GO:0004553">
    <property type="term" value="F:hydrolase activity, hydrolyzing O-glycosyl compounds"/>
    <property type="evidence" value="ECO:0007669"/>
    <property type="project" value="InterPro"/>
</dbReference>
<dbReference type="PROSITE" id="PS51257">
    <property type="entry name" value="PROKAR_LIPOPROTEIN"/>
    <property type="match status" value="1"/>
</dbReference>
<name>A0A5B7X489_9FLAO</name>
<evidence type="ECO:0000313" key="3">
    <source>
        <dbReference type="EMBL" id="QCY69433.1"/>
    </source>
</evidence>
<dbReference type="InterPro" id="IPR000757">
    <property type="entry name" value="Beta-glucanase-like"/>
</dbReference>
<dbReference type="InterPro" id="IPR050546">
    <property type="entry name" value="Glycosyl_Hydrlase_16"/>
</dbReference>
<dbReference type="KEGG" id="afla:FHG64_08530"/>
<keyword evidence="4" id="KW-1185">Reference proteome</keyword>